<dbReference type="CDD" id="cd11341">
    <property type="entry name" value="AmyAc_Pullulanase_LD-like"/>
    <property type="match status" value="1"/>
</dbReference>
<dbReference type="SUPFAM" id="SSF49452">
    <property type="entry name" value="Starch-binding domain-like"/>
    <property type="match status" value="1"/>
</dbReference>
<dbReference type="InterPro" id="IPR017853">
    <property type="entry name" value="GH"/>
</dbReference>
<gene>
    <name evidence="12" type="ORF">L21TH_1158</name>
</gene>
<protein>
    <recommendedName>
        <fullName evidence="7">pullulanase</fullName>
        <ecNumber evidence="7">3.2.1.41</ecNumber>
    </recommendedName>
    <alternativeName>
        <fullName evidence="8">Alpha-dextrin endo-1,6-alpha-glucosidase</fullName>
    </alternativeName>
    <alternativeName>
        <fullName evidence="9">Pullulan 6-glucanohydrolase</fullName>
    </alternativeName>
</protein>
<dbReference type="Gene3D" id="2.60.40.1110">
    <property type="match status" value="1"/>
</dbReference>
<feature type="signal peptide" evidence="10">
    <location>
        <begin position="1"/>
        <end position="21"/>
    </location>
</feature>
<evidence type="ECO:0000256" key="5">
    <source>
        <dbReference type="ARBA" id="ARBA00023295"/>
    </source>
</evidence>
<feature type="domain" description="Glycosyl hydrolase family 13 catalytic" evidence="11">
    <location>
        <begin position="472"/>
        <end position="865"/>
    </location>
</feature>
<reference evidence="12 13" key="1">
    <citation type="journal article" date="2015" name="Geomicrobiol. J.">
        <title>Caldisalinibacter kiritimatiensis gen. nov., sp. nov., a moderately thermohalophilic thiosulfate-reducing bacterium from a hypersaline microbial mat.</title>
        <authorList>
            <person name="Ben Hania W."/>
            <person name="Joseph M."/>
            <person name="Fiebig A."/>
            <person name="Bunk B."/>
            <person name="Klenk H.-P."/>
            <person name="Fardeau M.-L."/>
            <person name="Spring S."/>
        </authorList>
    </citation>
    <scope>NUCLEOTIDE SEQUENCE [LARGE SCALE GENOMIC DNA]</scope>
    <source>
        <strain evidence="12 13">L21-TH-D2</strain>
    </source>
</reference>
<evidence type="ECO:0000256" key="7">
    <source>
        <dbReference type="ARBA" id="ARBA00024062"/>
    </source>
</evidence>
<evidence type="ECO:0000256" key="2">
    <source>
        <dbReference type="ARBA" id="ARBA00022729"/>
    </source>
</evidence>
<keyword evidence="4" id="KW-0106">Calcium</keyword>
<dbReference type="InterPro" id="IPR013780">
    <property type="entry name" value="Glyco_hydro_b"/>
</dbReference>
<comment type="caution">
    <text evidence="12">The sequence shown here is derived from an EMBL/GenBank/DDBJ whole genome shotgun (WGS) entry which is preliminary data.</text>
</comment>
<dbReference type="InterPro" id="IPR005323">
    <property type="entry name" value="CBM41_pullulanase"/>
</dbReference>
<dbReference type="InterPro" id="IPR014756">
    <property type="entry name" value="Ig_E-set"/>
</dbReference>
<dbReference type="InterPro" id="IPR013783">
    <property type="entry name" value="Ig-like_fold"/>
</dbReference>
<dbReference type="PATRIC" id="fig|1304284.3.peg.1134"/>
<evidence type="ECO:0000256" key="4">
    <source>
        <dbReference type="ARBA" id="ARBA00022837"/>
    </source>
</evidence>
<sequence>MKRISLSLAFILLFNVMLVGCQNGNQSEVVKQSHTSTQEEIKKGSKLIVHYYRYEGDYDNWSFWIWPEGREGKAYNFTGEDDFGKIAEIEFNEKLDRVGIIPRLGNWEAKDVNMDRFIDLKGDVTEVWMIQGTEKIFYNREEANIKPKIRGAFLDTKRDIFVELTNKLNLTGNNNENFIVKVDGKEVDIEKVEGVRVKQENINKKGYELLVDDTKIKFIFSPTEFGYKHNKDDDVYVIGDFNNYQISDEFKLEYDKVFDVYKLLKDVGNNHSINFKDTFCFVVNNNDKEVFKSSDLVVDKYLGKVTNLFKITLKEDVDFTEGIVVDHKDFKEKDVVMRKVLELPEFTYTGNDLGANYNKDYTTFKVWSPVAEEMKVVIYDKYNDNEGKVYLMNKGENGVWELTLDGDYKNKYYNYKVTIDGIEKETPDPYAKGATANGEKGMIVDFESINPEGWENHKLPESIKPTEAILYEMHVRDFSVDENSGITYKGKYLAFTEEGTKGPNGVSTGLDHLKELGITHVHLLPVYDFASVDETKEGQYNWGYDPYLYNVPEGSYATDPYDGTVRIREFKEMVKTLHENNIGVVMDVVFNHTYSVGNSPFDILVPKYYYRTAADGSYTNGSGCGNETASEKPMMRKFIIDSVKFWATEYKIDGFRFDLMALHDIDTMKEVVKELKKINPNIIIYGEPWTGGNSALSPMKQLRKGKQKGLGLAVFNDNIRNAIKGDNDGTGVGFVNGGYGLVNEVKKGIVGSIRYNDSIQSFTDSPTETINYVSSHDNLCLFDKFEKSNKHDTEEARERMNKLALSIVLTSQGIPFIQGGTEILRTKQGVHNSYNSGDEINKIDWSRKSKYKETFDYIKGLIKLRKSQKVMTLDNAEDIRNSLQFIDTPNNSVGYLLNSNFKGDYKHLIIIHNANREEIKIKLPLDGEWNAIANEYEVNQDKVTKGQKSFTNEVTVPALSTYILYQN</sequence>
<dbReference type="OrthoDB" id="9761875at2"/>
<dbReference type="InterPro" id="IPR004193">
    <property type="entry name" value="Glyco_hydro_13_N"/>
</dbReference>
<dbReference type="Gene3D" id="3.20.20.80">
    <property type="entry name" value="Glycosidases"/>
    <property type="match status" value="1"/>
</dbReference>
<dbReference type="STRING" id="1304284.L21TH_1158"/>
<dbReference type="CDD" id="cd02860">
    <property type="entry name" value="E_set_Pullulanase"/>
    <property type="match status" value="1"/>
</dbReference>
<dbReference type="InterPro" id="IPR011840">
    <property type="entry name" value="PulA_typeI"/>
</dbReference>
<organism evidence="12 13">
    <name type="scientific">Caldisalinibacter kiritimatiensis</name>
    <dbReference type="NCBI Taxonomy" id="1304284"/>
    <lineage>
        <taxon>Bacteria</taxon>
        <taxon>Bacillati</taxon>
        <taxon>Bacillota</taxon>
        <taxon>Tissierellia</taxon>
        <taxon>Tissierellales</taxon>
        <taxon>Thermohalobacteraceae</taxon>
        <taxon>Caldisalinibacter</taxon>
    </lineage>
</organism>
<evidence type="ECO:0000259" key="11">
    <source>
        <dbReference type="SMART" id="SM00642"/>
    </source>
</evidence>
<dbReference type="RefSeq" id="WP_006311577.1">
    <property type="nucleotide sequence ID" value="NZ_ARZA01000117.1"/>
</dbReference>
<evidence type="ECO:0000256" key="10">
    <source>
        <dbReference type="SAM" id="SignalP"/>
    </source>
</evidence>
<dbReference type="SUPFAM" id="SSF51445">
    <property type="entry name" value="(Trans)glycosidases"/>
    <property type="match status" value="1"/>
</dbReference>
<dbReference type="EMBL" id="ARZA01000117">
    <property type="protein sequence ID" value="EOD00787.1"/>
    <property type="molecule type" value="Genomic_DNA"/>
</dbReference>
<dbReference type="Gene3D" id="2.60.40.10">
    <property type="entry name" value="Immunoglobulins"/>
    <property type="match status" value="1"/>
</dbReference>
<evidence type="ECO:0000256" key="8">
    <source>
        <dbReference type="ARBA" id="ARBA00029618"/>
    </source>
</evidence>
<evidence type="ECO:0000256" key="9">
    <source>
        <dbReference type="ARBA" id="ARBA00031076"/>
    </source>
</evidence>
<dbReference type="AlphaFoldDB" id="R1AVV7"/>
<dbReference type="InterPro" id="IPR013784">
    <property type="entry name" value="Carb-bd-like_fold"/>
</dbReference>
<evidence type="ECO:0000256" key="1">
    <source>
        <dbReference type="ARBA" id="ARBA00008061"/>
    </source>
</evidence>
<dbReference type="NCBIfam" id="TIGR02104">
    <property type="entry name" value="pulA_typeI"/>
    <property type="match status" value="1"/>
</dbReference>
<dbReference type="SUPFAM" id="SSF81296">
    <property type="entry name" value="E set domains"/>
    <property type="match status" value="1"/>
</dbReference>
<dbReference type="Gene3D" id="2.60.40.1180">
    <property type="entry name" value="Golgi alpha-mannosidase II"/>
    <property type="match status" value="1"/>
</dbReference>
<dbReference type="InterPro" id="IPR049117">
    <property type="entry name" value="pulA_all-beta"/>
</dbReference>
<dbReference type="PROSITE" id="PS51257">
    <property type="entry name" value="PROKAR_LIPOPROTEIN"/>
    <property type="match status" value="1"/>
</dbReference>
<keyword evidence="13" id="KW-1185">Reference proteome</keyword>
<dbReference type="PANTHER" id="PTHR43002">
    <property type="entry name" value="GLYCOGEN DEBRANCHING ENZYME"/>
    <property type="match status" value="1"/>
</dbReference>
<dbReference type="SMART" id="SM00642">
    <property type="entry name" value="Aamy"/>
    <property type="match status" value="1"/>
</dbReference>
<keyword evidence="2 10" id="KW-0732">Signal</keyword>
<proteinExistence type="inferred from homology"/>
<evidence type="ECO:0000313" key="13">
    <source>
        <dbReference type="Proteomes" id="UP000013378"/>
    </source>
</evidence>
<keyword evidence="3 12" id="KW-0378">Hydrolase</keyword>
<accession>R1AVV7</accession>
<feature type="chain" id="PRO_5039112556" description="pullulanase" evidence="10">
    <location>
        <begin position="22"/>
        <end position="967"/>
    </location>
</feature>
<dbReference type="eggNOG" id="COG1523">
    <property type="taxonomic scope" value="Bacteria"/>
</dbReference>
<dbReference type="Pfam" id="PF02922">
    <property type="entry name" value="CBM_48"/>
    <property type="match status" value="1"/>
</dbReference>
<dbReference type="SMR" id="R1AVV7"/>
<dbReference type="CDD" id="cd10315">
    <property type="entry name" value="CBM41_pullulanase"/>
    <property type="match status" value="1"/>
</dbReference>
<comment type="catalytic activity">
    <reaction evidence="6">
        <text>Hydrolysis of (1-&gt;6)-alpha-D-glucosidic linkages in pullulan, amylopectin and glycogen, and in the alpha- and beta-limit dextrins of amylopectin and glycogen.</text>
        <dbReference type="EC" id="3.2.1.41"/>
    </reaction>
</comment>
<dbReference type="EC" id="3.2.1.41" evidence="7"/>
<dbReference type="Pfam" id="PF03714">
    <property type="entry name" value="PUD"/>
    <property type="match status" value="1"/>
</dbReference>
<dbReference type="GO" id="GO:0030246">
    <property type="term" value="F:carbohydrate binding"/>
    <property type="evidence" value="ECO:0007669"/>
    <property type="project" value="InterPro"/>
</dbReference>
<dbReference type="Proteomes" id="UP000013378">
    <property type="component" value="Unassembled WGS sequence"/>
</dbReference>
<dbReference type="GO" id="GO:0051060">
    <property type="term" value="F:pullulanase activity"/>
    <property type="evidence" value="ECO:0007669"/>
    <property type="project" value="UniProtKB-EC"/>
</dbReference>
<evidence type="ECO:0000256" key="3">
    <source>
        <dbReference type="ARBA" id="ARBA00022801"/>
    </source>
</evidence>
<dbReference type="GO" id="GO:0005975">
    <property type="term" value="P:carbohydrate metabolic process"/>
    <property type="evidence" value="ECO:0007669"/>
    <property type="project" value="InterPro"/>
</dbReference>
<evidence type="ECO:0000313" key="12">
    <source>
        <dbReference type="EMBL" id="EOD00787.1"/>
    </source>
</evidence>
<dbReference type="Pfam" id="PF21653">
    <property type="entry name" value="pulA_all-beta"/>
    <property type="match status" value="1"/>
</dbReference>
<comment type="similarity">
    <text evidence="1">Belongs to the glycosyl hydrolase 13 family.</text>
</comment>
<name>R1AVV7_9FIRM</name>
<keyword evidence="5 12" id="KW-0326">Glycosidase</keyword>
<evidence type="ECO:0000256" key="6">
    <source>
        <dbReference type="ARBA" id="ARBA00023965"/>
    </source>
</evidence>
<dbReference type="InterPro" id="IPR006047">
    <property type="entry name" value="GH13_cat_dom"/>
</dbReference>
<dbReference type="Pfam" id="PF00128">
    <property type="entry name" value="Alpha-amylase"/>
    <property type="match status" value="1"/>
</dbReference>